<proteinExistence type="predicted"/>
<name>A0A143HFN5_9BACL</name>
<reference evidence="2" key="2">
    <citation type="submission" date="2016-03" db="EMBL/GenBank/DDBJ databases">
        <authorList>
            <person name="Ploux O."/>
        </authorList>
    </citation>
    <scope>NUCLEOTIDE SEQUENCE [LARGE SCALE GENOMIC DNA]</scope>
    <source>
        <strain evidence="2">PP9</strain>
    </source>
</reference>
<dbReference type="RefSeq" id="WP_066790453.1">
    <property type="nucleotide sequence ID" value="NZ_CP014806.1"/>
</dbReference>
<organism evidence="1 2">
    <name type="scientific">Rummeliibacillus stabekisii</name>
    <dbReference type="NCBI Taxonomy" id="241244"/>
    <lineage>
        <taxon>Bacteria</taxon>
        <taxon>Bacillati</taxon>
        <taxon>Bacillota</taxon>
        <taxon>Bacilli</taxon>
        <taxon>Bacillales</taxon>
        <taxon>Caryophanaceae</taxon>
        <taxon>Rummeliibacillus</taxon>
    </lineage>
</organism>
<dbReference type="Proteomes" id="UP000076021">
    <property type="component" value="Chromosome"/>
</dbReference>
<evidence type="ECO:0000313" key="2">
    <source>
        <dbReference type="Proteomes" id="UP000076021"/>
    </source>
</evidence>
<gene>
    <name evidence="1" type="ORF">ATY39_13085</name>
</gene>
<reference evidence="1 2" key="1">
    <citation type="journal article" date="2016" name="Genome Announc.">
        <title>Whole-Genome Sequence of Rummeliibacillus stabekisii Strain PP9 Isolated from Antarctic Soil.</title>
        <authorList>
            <person name="da Mota F.F."/>
            <person name="Vollu R.E."/>
            <person name="Jurelevicius D."/>
            <person name="Seldin L."/>
        </authorList>
    </citation>
    <scope>NUCLEOTIDE SEQUENCE [LARGE SCALE GENOMIC DNA]</scope>
    <source>
        <strain evidence="1 2">PP9</strain>
    </source>
</reference>
<protein>
    <submittedName>
        <fullName evidence="1">Integrase</fullName>
    </submittedName>
</protein>
<dbReference type="OrthoDB" id="2449993at2"/>
<sequence length="185" mass="21810">MQAQYTSQHFQELIQSIMEVVNIGKELREDQSGINMSYNFIGDYVSFDPSRLLKANDELTHRVSIEEYVKAITIHELGHAMDRDALLASLTRTFEIFDLKESHTFDEFYTDKTLMSVLIEEHEMNIVFEETAWENAEKLNRLYQLVEEESFHLIKEHSLSTYRKLYQEDLEHFQKLQSVPSLQPA</sequence>
<accession>A0A143HFN5</accession>
<keyword evidence="2" id="KW-1185">Reference proteome</keyword>
<dbReference type="KEGG" id="rst:ATY39_13085"/>
<evidence type="ECO:0000313" key="1">
    <source>
        <dbReference type="EMBL" id="AMX00260.1"/>
    </source>
</evidence>
<dbReference type="EMBL" id="CP014806">
    <property type="protein sequence ID" value="AMX00260.1"/>
    <property type="molecule type" value="Genomic_DNA"/>
</dbReference>
<dbReference type="AlphaFoldDB" id="A0A143HFN5"/>